<feature type="non-terminal residue" evidence="3">
    <location>
        <position position="122"/>
    </location>
</feature>
<dbReference type="PANTHER" id="PTHR45901:SF3">
    <property type="entry name" value="LIPOXYGENASE HOMOLOGY DOMAIN-CONTAINING PROTEIN 1"/>
    <property type="match status" value="1"/>
</dbReference>
<dbReference type="InterPro" id="IPR036392">
    <property type="entry name" value="PLAT/LH2_dom_sf"/>
</dbReference>
<name>A0A814N0I3_9BILA</name>
<accession>A0A814N0I3</accession>
<dbReference type="InterPro" id="IPR052970">
    <property type="entry name" value="Inner_ear_hair_cell_LOXHD"/>
</dbReference>
<dbReference type="PANTHER" id="PTHR45901">
    <property type="entry name" value="PROTEIN CBG12474"/>
    <property type="match status" value="1"/>
</dbReference>
<evidence type="ECO:0000313" key="4">
    <source>
        <dbReference type="Proteomes" id="UP000663879"/>
    </source>
</evidence>
<gene>
    <name evidence="3" type="ORF">OXX778_LOCUS20440</name>
</gene>
<dbReference type="CDD" id="cd01756">
    <property type="entry name" value="PLAT_repeat"/>
    <property type="match status" value="1"/>
</dbReference>
<feature type="domain" description="PLAT" evidence="2">
    <location>
        <begin position="1"/>
        <end position="117"/>
    </location>
</feature>
<dbReference type="AlphaFoldDB" id="A0A814N0I3"/>
<comment type="caution">
    <text evidence="3">The sequence shown here is derived from an EMBL/GenBank/DDBJ whole genome shotgun (WGS) entry which is preliminary data.</text>
</comment>
<dbReference type="EMBL" id="CAJNOC010006804">
    <property type="protein sequence ID" value="CAF1086227.1"/>
    <property type="molecule type" value="Genomic_DNA"/>
</dbReference>
<keyword evidence="4" id="KW-1185">Reference proteome</keyword>
<dbReference type="Proteomes" id="UP000663879">
    <property type="component" value="Unassembled WGS sequence"/>
</dbReference>
<comment type="caution">
    <text evidence="1">Lacks conserved residue(s) required for the propagation of feature annotation.</text>
</comment>
<proteinExistence type="predicted"/>
<protein>
    <recommendedName>
        <fullName evidence="2">PLAT domain-containing protein</fullName>
    </recommendedName>
</protein>
<reference evidence="3" key="1">
    <citation type="submission" date="2021-02" db="EMBL/GenBank/DDBJ databases">
        <authorList>
            <person name="Nowell W R."/>
        </authorList>
    </citation>
    <scope>NUCLEOTIDE SEQUENCE</scope>
    <source>
        <strain evidence="3">Ploen Becks lab</strain>
    </source>
</reference>
<evidence type="ECO:0000313" key="3">
    <source>
        <dbReference type="EMBL" id="CAF1086227.1"/>
    </source>
</evidence>
<evidence type="ECO:0000259" key="2">
    <source>
        <dbReference type="PROSITE" id="PS50095"/>
    </source>
</evidence>
<dbReference type="InterPro" id="IPR001024">
    <property type="entry name" value="PLAT/LH2_dom"/>
</dbReference>
<sequence>EYTIKVLTGNKLGAGTDANVYINVYGEKGETGKVQLENSTTNNNPFEKGKLDVFNIETRNVGEIKKINISHDGKGTGAGWYCETIEVNNKNMTPKLFKIARWLDESEGDGKIAIDVEPSQKK</sequence>
<organism evidence="3 4">
    <name type="scientific">Brachionus calyciflorus</name>
    <dbReference type="NCBI Taxonomy" id="104777"/>
    <lineage>
        <taxon>Eukaryota</taxon>
        <taxon>Metazoa</taxon>
        <taxon>Spiralia</taxon>
        <taxon>Gnathifera</taxon>
        <taxon>Rotifera</taxon>
        <taxon>Eurotatoria</taxon>
        <taxon>Monogononta</taxon>
        <taxon>Pseudotrocha</taxon>
        <taxon>Ploima</taxon>
        <taxon>Brachionidae</taxon>
        <taxon>Brachionus</taxon>
    </lineage>
</organism>
<dbReference type="OrthoDB" id="10066418at2759"/>
<dbReference type="Gene3D" id="2.40.180.10">
    <property type="entry name" value="Catalase core domain"/>
    <property type="match status" value="1"/>
</dbReference>
<dbReference type="Pfam" id="PF01477">
    <property type="entry name" value="PLAT"/>
    <property type="match status" value="1"/>
</dbReference>
<evidence type="ECO:0000256" key="1">
    <source>
        <dbReference type="PROSITE-ProRule" id="PRU00152"/>
    </source>
</evidence>
<dbReference type="PROSITE" id="PS50095">
    <property type="entry name" value="PLAT"/>
    <property type="match status" value="1"/>
</dbReference>
<dbReference type="SUPFAM" id="SSF49723">
    <property type="entry name" value="Lipase/lipooxygenase domain (PLAT/LH2 domain)"/>
    <property type="match status" value="1"/>
</dbReference>
<dbReference type="SMART" id="SM00308">
    <property type="entry name" value="LH2"/>
    <property type="match status" value="1"/>
</dbReference>